<dbReference type="Pfam" id="PF06557">
    <property type="entry name" value="DUF1122"/>
    <property type="match status" value="1"/>
</dbReference>
<dbReference type="Gene3D" id="3.40.630.30">
    <property type="match status" value="1"/>
</dbReference>
<dbReference type="BioCyc" id="IAGG583356:GHAH-1318-MONOMER"/>
<dbReference type="HOGENOM" id="CLU_1335003_0_0_2"/>
<gene>
    <name evidence="1" type="ordered locus">Igag_1335</name>
</gene>
<dbReference type="AlphaFoldDB" id="E0SQ07"/>
<dbReference type="SUPFAM" id="SSF55729">
    <property type="entry name" value="Acyl-CoA N-acyltransferases (Nat)"/>
    <property type="match status" value="1"/>
</dbReference>
<proteinExistence type="predicted"/>
<evidence type="ECO:0000313" key="2">
    <source>
        <dbReference type="Proteomes" id="UP000001304"/>
    </source>
</evidence>
<dbReference type="STRING" id="583356.Igag_1335"/>
<evidence type="ECO:0000313" key="1">
    <source>
        <dbReference type="EMBL" id="ADM28138.1"/>
    </source>
</evidence>
<accession>E0SQ07</accession>
<reference evidence="1 2" key="1">
    <citation type="journal article" date="2010" name="Stand. Genomic Sci.">
        <title>Complete genome sequence of Ignisphaera aggregans type strain (AQ1.S1).</title>
        <authorList>
            <person name="Goker M."/>
            <person name="Held B."/>
            <person name="Lapidus A."/>
            <person name="Nolan M."/>
            <person name="Spring S."/>
            <person name="Yasawong M."/>
            <person name="Lucas S."/>
            <person name="Glavina Del Rio T."/>
            <person name="Tice H."/>
            <person name="Cheng J.F."/>
            <person name="Goodwin L."/>
            <person name="Tapia R."/>
            <person name="Pitluck S."/>
            <person name="Liolios K."/>
            <person name="Ivanova N."/>
            <person name="Mavromatis K."/>
            <person name="Mikhailova N."/>
            <person name="Pati A."/>
            <person name="Chen A."/>
            <person name="Palaniappan K."/>
            <person name="Brambilla E."/>
            <person name="Land M."/>
            <person name="Hauser L."/>
            <person name="Chang Y.J."/>
            <person name="Jeffries C.D."/>
            <person name="Brettin T."/>
            <person name="Detter J.C."/>
            <person name="Han C."/>
            <person name="Rohde M."/>
            <person name="Sikorski J."/>
            <person name="Woyke T."/>
            <person name="Bristow J."/>
            <person name="Eisen J.A."/>
            <person name="Markowitz V."/>
            <person name="Hugenholtz P."/>
            <person name="Kyrpides N.C."/>
            <person name="Klenk H.P."/>
        </authorList>
    </citation>
    <scope>NUCLEOTIDE SEQUENCE [LARGE SCALE GENOMIC DNA]</scope>
    <source>
        <strain evidence="2">DSM 17230 / JCM 13409 / AQ1.S1</strain>
    </source>
</reference>
<keyword evidence="2" id="KW-1185">Reference proteome</keyword>
<name>E0SQ07_IGNAA</name>
<dbReference type="InterPro" id="IPR016181">
    <property type="entry name" value="Acyl_CoA_acyltransferase"/>
</dbReference>
<evidence type="ECO:0008006" key="3">
    <source>
        <dbReference type="Google" id="ProtNLM"/>
    </source>
</evidence>
<protein>
    <recommendedName>
        <fullName evidence="3">DUF1122 domain-containing protein</fullName>
    </recommendedName>
</protein>
<dbReference type="EMBL" id="CP002098">
    <property type="protein sequence ID" value="ADM28138.1"/>
    <property type="molecule type" value="Genomic_DNA"/>
</dbReference>
<dbReference type="InterPro" id="IPR008304">
    <property type="entry name" value="UCP017998"/>
</dbReference>
<dbReference type="Proteomes" id="UP000001304">
    <property type="component" value="Chromosome"/>
</dbReference>
<organism evidence="1 2">
    <name type="scientific">Ignisphaera aggregans (strain DSM 17230 / JCM 13409 / AQ1.S1)</name>
    <dbReference type="NCBI Taxonomy" id="583356"/>
    <lineage>
        <taxon>Archaea</taxon>
        <taxon>Thermoproteota</taxon>
        <taxon>Thermoprotei</taxon>
        <taxon>Desulfurococcales</taxon>
        <taxon>Desulfurococcaceae</taxon>
        <taxon>Ignisphaera</taxon>
    </lineage>
</organism>
<dbReference type="KEGG" id="iag:Igag_1335"/>
<sequence>MDIVVELVKGIYIDDIKIYACEKRHGRFVEEIAINICIERNSFKHYICFIKIFMGRDLYRRWIEIFNIINNISIDGYTVNFYGTKIEQWLLDTASLWLGPGERIFIEYVNDIETRKQLERGYPVPVTRLGYELLRRGFTWFKDWYFPEGFMEGNPKIQGEKPLDRTVMERQLRDIRYEVEEFIRLVASRGAIDIYDEYAFLRAKKVLEYIENLGI</sequence>